<dbReference type="HOGENOM" id="CLU_054583_0_0_1"/>
<comment type="caution">
    <text evidence="1">The sequence shown here is derived from an EMBL/GenBank/DDBJ whole genome shotgun (WGS) entry which is preliminary data.</text>
</comment>
<dbReference type="InterPro" id="IPR035278">
    <property type="entry name" value="DUF5355"/>
</dbReference>
<reference evidence="1 2" key="1">
    <citation type="journal article" date="2013" name="BMC Genomics">
        <title>High quality de novo sequencing and assembly of the Saccharomyces arboricolus genome.</title>
        <authorList>
            <person name="Liti G."/>
            <person name="Nguyen Ba A.N."/>
            <person name="Blythe M."/>
            <person name="Mueller C.A."/>
            <person name="Bergstroem A."/>
            <person name="Cubillos F.A."/>
            <person name="Dafhnis-Calas F."/>
            <person name="Khoshraftar S."/>
            <person name="Malla S."/>
            <person name="Mehta N."/>
            <person name="Siow C.C."/>
            <person name="Warringer J."/>
            <person name="Moses A.M."/>
            <person name="Louis E.J."/>
            <person name="Nieduszynski C.A."/>
        </authorList>
    </citation>
    <scope>NUCLEOTIDE SEQUENCE [LARGE SCALE GENOMIC DNA]</scope>
    <source>
        <strain evidence="2">H-6 / AS 2.3317 / CBS 10644</strain>
    </source>
</reference>
<dbReference type="AlphaFoldDB" id="J8Q1V1"/>
<gene>
    <name evidence="1" type="ORF">SU7_1272</name>
</gene>
<keyword evidence="2" id="KW-1185">Reference proteome</keyword>
<evidence type="ECO:0000313" key="2">
    <source>
        <dbReference type="Proteomes" id="UP000006968"/>
    </source>
</evidence>
<sequence>MCDNTMSTKGLPYKLSGSSKITTVLKNDLLILRNNCISTLNISRSKVDSITCIDTWLNYANGLLIYRYGAGSVEAVVEEEIAMVLVNVATFYQDVGIETLHRAYESSQPSNNLWTTSGTYLKRGLGLICFFRAISQMNAANEAKNMQILNLTNQLSLEFQLLQQLGIVILALSKLRAKVSKNAIADLEPEQLKELGASSVFYAKLCIGSYNTALQCQGGRIVDGLLLNFLQSLIYLFLSISQYNIDECGIAIGMLQESIKKLLNIVPNSQLKELDILSSSDITKKRDLIKKALKRKIHGTSLKKQHIFEKKEPFSFKNDVMLLLKSSLDDFIIPLTVLLRYRYQRTNENFSFKPVENDVNKLNEFFPSGKSSNLEGITWAFQDGHLMPEDSNDATHNCGNYF</sequence>
<dbReference type="Proteomes" id="UP000006968">
    <property type="component" value="Chromosome VII"/>
</dbReference>
<accession>J8Q1V1</accession>
<name>J8Q1V1_SACAR</name>
<proteinExistence type="predicted"/>
<dbReference type="EMBL" id="ALIE01000088">
    <property type="protein sequence ID" value="EJS43628.1"/>
    <property type="molecule type" value="Genomic_DNA"/>
</dbReference>
<dbReference type="Pfam" id="PF17306">
    <property type="entry name" value="DUF5355"/>
    <property type="match status" value="1"/>
</dbReference>
<evidence type="ECO:0000313" key="1">
    <source>
        <dbReference type="EMBL" id="EJS43628.1"/>
    </source>
</evidence>
<organism evidence="1 2">
    <name type="scientific">Saccharomyces arboricola (strain H-6 / AS 2.3317 / CBS 10644)</name>
    <name type="common">Yeast</name>
    <dbReference type="NCBI Taxonomy" id="1160507"/>
    <lineage>
        <taxon>Eukaryota</taxon>
        <taxon>Fungi</taxon>
        <taxon>Dikarya</taxon>
        <taxon>Ascomycota</taxon>
        <taxon>Saccharomycotina</taxon>
        <taxon>Saccharomycetes</taxon>
        <taxon>Saccharomycetales</taxon>
        <taxon>Saccharomycetaceae</taxon>
        <taxon>Saccharomyces</taxon>
    </lineage>
</organism>
<protein>
    <submittedName>
        <fullName evidence="1">YGR122W</fullName>
    </submittedName>
</protein>
<dbReference type="OrthoDB" id="4031940at2759"/>